<dbReference type="GO" id="GO:0046872">
    <property type="term" value="F:metal ion binding"/>
    <property type="evidence" value="ECO:0007669"/>
    <property type="project" value="UniProtKB-KW"/>
</dbReference>
<evidence type="ECO:0000259" key="6">
    <source>
        <dbReference type="Pfam" id="PF20628"/>
    </source>
</evidence>
<dbReference type="InterPro" id="IPR011008">
    <property type="entry name" value="Dimeric_a/b-barrel"/>
</dbReference>
<evidence type="ECO:0000256" key="5">
    <source>
        <dbReference type="ARBA" id="ARBA00023004"/>
    </source>
</evidence>
<evidence type="ECO:0000256" key="1">
    <source>
        <dbReference type="ARBA" id="ARBA00001970"/>
    </source>
</evidence>
<dbReference type="InterPro" id="IPR006314">
    <property type="entry name" value="Dyp_peroxidase"/>
</dbReference>
<dbReference type="InterPro" id="IPR048328">
    <property type="entry name" value="Dyp_perox_C"/>
</dbReference>
<name>A0A923K2A5_9PSED</name>
<proteinExistence type="predicted"/>
<dbReference type="GO" id="GO:0020037">
    <property type="term" value="F:heme binding"/>
    <property type="evidence" value="ECO:0007669"/>
    <property type="project" value="InterPro"/>
</dbReference>
<dbReference type="AlphaFoldDB" id="A0A923K2A5"/>
<reference evidence="7" key="2">
    <citation type="submission" date="2020-07" db="EMBL/GenBank/DDBJ databases">
        <authorList>
            <person name="Lood C."/>
            <person name="Girard L."/>
        </authorList>
    </citation>
    <scope>NUCLEOTIDE SEQUENCE</scope>
    <source>
        <strain evidence="7">BW13M1</strain>
    </source>
</reference>
<accession>A0A923K2A5</accession>
<comment type="cofactor">
    <cofactor evidence="1">
        <name>heme b</name>
        <dbReference type="ChEBI" id="CHEBI:60344"/>
    </cofactor>
</comment>
<dbReference type="RefSeq" id="WP_186734014.1">
    <property type="nucleotide sequence ID" value="NZ_JABWRJ020000001.1"/>
</dbReference>
<evidence type="ECO:0000256" key="3">
    <source>
        <dbReference type="ARBA" id="ARBA00022723"/>
    </source>
</evidence>
<keyword evidence="3" id="KW-0479">Metal-binding</keyword>
<keyword evidence="2 7" id="KW-0575">Peroxidase</keyword>
<dbReference type="PROSITE" id="PS51404">
    <property type="entry name" value="DYP_PEROXIDASE"/>
    <property type="match status" value="1"/>
</dbReference>
<dbReference type="EMBL" id="JABWRJ010000022">
    <property type="protein sequence ID" value="MBC3447426.1"/>
    <property type="molecule type" value="Genomic_DNA"/>
</dbReference>
<protein>
    <submittedName>
        <fullName evidence="7">Dyp-type peroxidase</fullName>
    </submittedName>
</protein>
<evidence type="ECO:0000256" key="4">
    <source>
        <dbReference type="ARBA" id="ARBA00023002"/>
    </source>
</evidence>
<keyword evidence="4" id="KW-0560">Oxidoreductase</keyword>
<dbReference type="GO" id="GO:0005829">
    <property type="term" value="C:cytosol"/>
    <property type="evidence" value="ECO:0007669"/>
    <property type="project" value="TreeGrafter"/>
</dbReference>
<sequence length="292" mass="31651">MPFQPGLLATPVPAHARHLFFALDSLEALPAVLDQLLPQVDGQSLILGVGAPLAKALGREVPGLRSFPQLDAVVENPATQHALWLWLRGAERGELFLRGQALQQALAPALRLVDSVDGFLHRGGHDLTGYEDGTENPVDEDAVAAAIVPGDQPGLAGSSFAAFQLWKHDLEYFKSLPQAEQDNIIGRRLSDNEELDDAPESAHVKRTAQESFAPEAFVVRRSVAWTDERGAGLAFVALGFSLDAFEVQLRRMSGLEDGVIDGLYRFSRPLTGGYYWCPPLAEVGADLRLLLG</sequence>
<evidence type="ECO:0000256" key="2">
    <source>
        <dbReference type="ARBA" id="ARBA00022559"/>
    </source>
</evidence>
<feature type="domain" description="Dyp-type peroxidase C-terminal" evidence="6">
    <location>
        <begin position="126"/>
        <end position="281"/>
    </location>
</feature>
<dbReference type="PANTHER" id="PTHR30521">
    <property type="entry name" value="DEFERROCHELATASE/PEROXIDASE"/>
    <property type="match status" value="1"/>
</dbReference>
<dbReference type="PANTHER" id="PTHR30521:SF0">
    <property type="entry name" value="DYP-TYPE PEROXIDASE FAMILY PROTEIN"/>
    <property type="match status" value="1"/>
</dbReference>
<organism evidence="7">
    <name type="scientific">Pseudomonas peradeniyensis</name>
    <dbReference type="NCBI Taxonomy" id="2745488"/>
    <lineage>
        <taxon>Bacteria</taxon>
        <taxon>Pseudomonadati</taxon>
        <taxon>Pseudomonadota</taxon>
        <taxon>Gammaproteobacteria</taxon>
        <taxon>Pseudomonadales</taxon>
        <taxon>Pseudomonadaceae</taxon>
        <taxon>Pseudomonas</taxon>
    </lineage>
</organism>
<gene>
    <name evidence="7" type="ORF">HU751_16740</name>
</gene>
<keyword evidence="5" id="KW-0408">Iron</keyword>
<dbReference type="NCBIfam" id="TIGR01413">
    <property type="entry name" value="Dyp_perox_fam"/>
    <property type="match status" value="1"/>
</dbReference>
<comment type="caution">
    <text evidence="7">The sequence shown here is derived from an EMBL/GenBank/DDBJ whole genome shotgun (WGS) entry which is preliminary data.</text>
</comment>
<dbReference type="SUPFAM" id="SSF54909">
    <property type="entry name" value="Dimeric alpha+beta barrel"/>
    <property type="match status" value="1"/>
</dbReference>
<reference evidence="7" key="1">
    <citation type="journal article" date="2020" name="Microorganisms">
        <title>Reliable Identification of Environmental Pseudomonas Isolates Using the rpoD Gene.</title>
        <authorList>
            <consortium name="The Broad Institute Genome Sequencing Platform"/>
            <person name="Girard L."/>
            <person name="Lood C."/>
            <person name="Rokni-Zadeh H."/>
            <person name="van Noort V."/>
            <person name="Lavigne R."/>
            <person name="De Mot R."/>
        </authorList>
    </citation>
    <scope>NUCLEOTIDE SEQUENCE</scope>
    <source>
        <strain evidence="7">BW13M1</strain>
    </source>
</reference>
<evidence type="ECO:0000313" key="7">
    <source>
        <dbReference type="EMBL" id="MBC3447426.1"/>
    </source>
</evidence>
<dbReference type="GO" id="GO:0004601">
    <property type="term" value="F:peroxidase activity"/>
    <property type="evidence" value="ECO:0007669"/>
    <property type="project" value="UniProtKB-KW"/>
</dbReference>
<dbReference type="Pfam" id="PF20628">
    <property type="entry name" value="Dyp_perox_C"/>
    <property type="match status" value="1"/>
</dbReference>